<feature type="disulfide bond" evidence="6">
    <location>
        <begin position="60"/>
        <end position="75"/>
    </location>
</feature>
<evidence type="ECO:0000259" key="8">
    <source>
        <dbReference type="PROSITE" id="PS50240"/>
    </source>
</evidence>
<feature type="disulfide bond" evidence="6">
    <location>
        <begin position="48"/>
        <end position="66"/>
    </location>
</feature>
<comment type="caution">
    <text evidence="9">The sequence shown here is derived from an EMBL/GenBank/DDBJ whole genome shotgun (WGS) entry which is preliminary data.</text>
</comment>
<dbReference type="GO" id="GO:0004252">
    <property type="term" value="F:serine-type endopeptidase activity"/>
    <property type="evidence" value="ECO:0007669"/>
    <property type="project" value="InterPro"/>
</dbReference>
<keyword evidence="10" id="KW-1185">Reference proteome</keyword>
<dbReference type="InterPro" id="IPR001314">
    <property type="entry name" value="Peptidase_S1A"/>
</dbReference>
<organism evidence="9 10">
    <name type="scientific">Pinctada imbricata</name>
    <name type="common">Atlantic pearl-oyster</name>
    <name type="synonym">Pinctada martensii</name>
    <dbReference type="NCBI Taxonomy" id="66713"/>
    <lineage>
        <taxon>Eukaryota</taxon>
        <taxon>Metazoa</taxon>
        <taxon>Spiralia</taxon>
        <taxon>Lophotrochozoa</taxon>
        <taxon>Mollusca</taxon>
        <taxon>Bivalvia</taxon>
        <taxon>Autobranchia</taxon>
        <taxon>Pteriomorphia</taxon>
        <taxon>Pterioida</taxon>
        <taxon>Pterioidea</taxon>
        <taxon>Pteriidae</taxon>
        <taxon>Pinctada</taxon>
    </lineage>
</organism>
<dbReference type="InterPro" id="IPR001254">
    <property type="entry name" value="Trypsin_dom"/>
</dbReference>
<dbReference type="PROSITE" id="PS00134">
    <property type="entry name" value="TRYPSIN_HIS"/>
    <property type="match status" value="1"/>
</dbReference>
<dbReference type="SMART" id="SM00020">
    <property type="entry name" value="Tryp_SPc"/>
    <property type="match status" value="1"/>
</dbReference>
<evidence type="ECO:0000256" key="4">
    <source>
        <dbReference type="ARBA" id="ARBA00022825"/>
    </source>
</evidence>
<dbReference type="InterPro" id="IPR033116">
    <property type="entry name" value="TRYPSIN_SER"/>
</dbReference>
<evidence type="ECO:0000256" key="1">
    <source>
        <dbReference type="ARBA" id="ARBA00022670"/>
    </source>
</evidence>
<evidence type="ECO:0000256" key="5">
    <source>
        <dbReference type="ARBA" id="ARBA00023157"/>
    </source>
</evidence>
<dbReference type="PANTHER" id="PTHR24252">
    <property type="entry name" value="ACROSIN-RELATED"/>
    <property type="match status" value="1"/>
</dbReference>
<evidence type="ECO:0000256" key="6">
    <source>
        <dbReference type="PROSITE-ProRule" id="PRU00124"/>
    </source>
</evidence>
<dbReference type="Gene3D" id="4.10.400.10">
    <property type="entry name" value="Low-density Lipoprotein Receptor"/>
    <property type="match status" value="1"/>
</dbReference>
<dbReference type="Pfam" id="PF00089">
    <property type="entry name" value="Trypsin"/>
    <property type="match status" value="1"/>
</dbReference>
<dbReference type="InterPro" id="IPR018114">
    <property type="entry name" value="TRYPSIN_HIS"/>
</dbReference>
<name>A0AA88XHZ8_PINIB</name>
<keyword evidence="1 7" id="KW-0645">Protease</keyword>
<dbReference type="SUPFAM" id="SSF50494">
    <property type="entry name" value="Trypsin-like serine proteases"/>
    <property type="match status" value="1"/>
</dbReference>
<feature type="disulfide bond" evidence="6">
    <location>
        <begin position="41"/>
        <end position="53"/>
    </location>
</feature>
<feature type="domain" description="Peptidase S1" evidence="8">
    <location>
        <begin position="90"/>
        <end position="333"/>
    </location>
</feature>
<proteinExistence type="predicted"/>
<sequence>MEIFALPWPKELNCSSVPDSNDTTVCTGFNEANETPQIRDCDEDEVQCDTDRCIAKSYICDGFQDCRDYSDEKFCLCGSRPAYYPSPLRVVNGDEVKPGTWPFVVELLGGRRRVHFCGAVIIGQRWVMTAAHCIGPKRKSDGIYLNIGGIRRFAYSKYRQTKRAKVFYVHPDYSSMTVENDIALIETSSPIQFNDYVRPVCLPGSDDETPVGTRCYVAGWGKTGKNEADFSPTLMEVSLNIVEWRKCKKDIDNAPITTPFELKSNNICAGGGFSHDACSGDSGGSLLCPSDPSGDTWKATGIVSWGLGCAVPNIPGVYTQVSKYASWIRNVTRNGVMVP</sequence>
<evidence type="ECO:0000313" key="10">
    <source>
        <dbReference type="Proteomes" id="UP001186944"/>
    </source>
</evidence>
<dbReference type="Proteomes" id="UP001186944">
    <property type="component" value="Unassembled WGS sequence"/>
</dbReference>
<keyword evidence="5 6" id="KW-1015">Disulfide bond</keyword>
<dbReference type="PROSITE" id="PS00135">
    <property type="entry name" value="TRYPSIN_SER"/>
    <property type="match status" value="1"/>
</dbReference>
<protein>
    <recommendedName>
        <fullName evidence="8">Peptidase S1 domain-containing protein</fullName>
    </recommendedName>
</protein>
<gene>
    <name evidence="9" type="ORF">FSP39_007284</name>
</gene>
<dbReference type="PROSITE" id="PS50068">
    <property type="entry name" value="LDLRA_2"/>
    <property type="match status" value="1"/>
</dbReference>
<dbReference type="InterPro" id="IPR002172">
    <property type="entry name" value="LDrepeatLR_classA_rpt"/>
</dbReference>
<accession>A0AA88XHZ8</accession>
<keyword evidence="3 7" id="KW-0378">Hydrolase</keyword>
<dbReference type="SMART" id="SM00192">
    <property type="entry name" value="LDLa"/>
    <property type="match status" value="1"/>
</dbReference>
<dbReference type="PROSITE" id="PS50240">
    <property type="entry name" value="TRYPSIN_DOM"/>
    <property type="match status" value="1"/>
</dbReference>
<dbReference type="InterPro" id="IPR043504">
    <property type="entry name" value="Peptidase_S1_PA_chymotrypsin"/>
</dbReference>
<evidence type="ECO:0000256" key="2">
    <source>
        <dbReference type="ARBA" id="ARBA00022729"/>
    </source>
</evidence>
<reference evidence="9" key="1">
    <citation type="submission" date="2019-08" db="EMBL/GenBank/DDBJ databases">
        <title>The improved chromosome-level genome for the pearl oyster Pinctada fucata martensii using PacBio sequencing and Hi-C.</title>
        <authorList>
            <person name="Zheng Z."/>
        </authorList>
    </citation>
    <scope>NUCLEOTIDE SEQUENCE</scope>
    <source>
        <strain evidence="9">ZZ-2019</strain>
        <tissue evidence="9">Adductor muscle</tissue>
    </source>
</reference>
<dbReference type="Pfam" id="PF00057">
    <property type="entry name" value="Ldl_recept_a"/>
    <property type="match status" value="1"/>
</dbReference>
<dbReference type="PRINTS" id="PR00722">
    <property type="entry name" value="CHYMOTRYPSIN"/>
</dbReference>
<dbReference type="FunFam" id="2.40.10.10:FF:000120">
    <property type="entry name" value="Putative serine protease"/>
    <property type="match status" value="1"/>
</dbReference>
<keyword evidence="2" id="KW-0732">Signal</keyword>
<dbReference type="EMBL" id="VSWD01000012">
    <property type="protein sequence ID" value="KAK3085691.1"/>
    <property type="molecule type" value="Genomic_DNA"/>
</dbReference>
<dbReference type="Gene3D" id="2.40.10.10">
    <property type="entry name" value="Trypsin-like serine proteases"/>
    <property type="match status" value="1"/>
</dbReference>
<evidence type="ECO:0000256" key="3">
    <source>
        <dbReference type="ARBA" id="ARBA00022801"/>
    </source>
</evidence>
<dbReference type="CDD" id="cd00190">
    <property type="entry name" value="Tryp_SPc"/>
    <property type="match status" value="1"/>
</dbReference>
<dbReference type="PANTHER" id="PTHR24252:SF7">
    <property type="entry name" value="HYALIN"/>
    <property type="match status" value="1"/>
</dbReference>
<evidence type="ECO:0000313" key="9">
    <source>
        <dbReference type="EMBL" id="KAK3085691.1"/>
    </source>
</evidence>
<evidence type="ECO:0000256" key="7">
    <source>
        <dbReference type="RuleBase" id="RU363034"/>
    </source>
</evidence>
<dbReference type="InterPro" id="IPR036055">
    <property type="entry name" value="LDL_receptor-like_sf"/>
</dbReference>
<dbReference type="AlphaFoldDB" id="A0AA88XHZ8"/>
<dbReference type="CDD" id="cd00112">
    <property type="entry name" value="LDLa"/>
    <property type="match status" value="1"/>
</dbReference>
<dbReference type="InterPro" id="IPR009003">
    <property type="entry name" value="Peptidase_S1_PA"/>
</dbReference>
<keyword evidence="4 7" id="KW-0720">Serine protease</keyword>
<dbReference type="GO" id="GO:0006508">
    <property type="term" value="P:proteolysis"/>
    <property type="evidence" value="ECO:0007669"/>
    <property type="project" value="UniProtKB-KW"/>
</dbReference>